<evidence type="ECO:0000256" key="9">
    <source>
        <dbReference type="ARBA" id="ARBA00022989"/>
    </source>
</evidence>
<dbReference type="InterPro" id="IPR023827">
    <property type="entry name" value="Peptidase_S8_Asp-AS"/>
</dbReference>
<evidence type="ECO:0000256" key="8">
    <source>
        <dbReference type="ARBA" id="ARBA00022825"/>
    </source>
</evidence>
<comment type="caution">
    <text evidence="16">The sequence shown here is derived from an EMBL/GenBank/DDBJ whole genome shotgun (WGS) entry which is preliminary data.</text>
</comment>
<keyword evidence="3" id="KW-1003">Cell membrane</keyword>
<name>A0A1A3I0N2_MYCAS</name>
<evidence type="ECO:0000256" key="5">
    <source>
        <dbReference type="ARBA" id="ARBA00022692"/>
    </source>
</evidence>
<dbReference type="GO" id="GO:0016485">
    <property type="term" value="P:protein processing"/>
    <property type="evidence" value="ECO:0007669"/>
    <property type="project" value="TreeGrafter"/>
</dbReference>
<dbReference type="AlphaFoldDB" id="A0A1A3I0N2"/>
<evidence type="ECO:0000256" key="7">
    <source>
        <dbReference type="ARBA" id="ARBA00022801"/>
    </source>
</evidence>
<feature type="region of interest" description="Disordered" evidence="12">
    <location>
        <begin position="152"/>
        <end position="302"/>
    </location>
</feature>
<comment type="subcellular location">
    <subcellularLocation>
        <location evidence="1">Cell membrane</location>
        <topology evidence="1">Single-pass membrane protein</topology>
    </subcellularLocation>
</comment>
<feature type="active site" description="Charge relay system" evidence="11">
    <location>
        <position position="109"/>
    </location>
</feature>
<keyword evidence="5 13" id="KW-0812">Transmembrane</keyword>
<dbReference type="NCBIfam" id="TIGR03921">
    <property type="entry name" value="T7SS_mycosin"/>
    <property type="match status" value="1"/>
</dbReference>
<feature type="chain" id="PRO_5009826431" evidence="14">
    <location>
        <begin position="40"/>
        <end position="616"/>
    </location>
</feature>
<gene>
    <name evidence="16" type="ORF">A5640_27450</name>
</gene>
<feature type="compositionally biased region" description="Pro residues" evidence="12">
    <location>
        <begin position="277"/>
        <end position="296"/>
    </location>
</feature>
<feature type="domain" description="Peptidase S8/S53" evidence="15">
    <location>
        <begin position="300"/>
        <end position="544"/>
    </location>
</feature>
<dbReference type="OrthoDB" id="9798386at2"/>
<keyword evidence="7 11" id="KW-0378">Hydrolase</keyword>
<evidence type="ECO:0000256" key="11">
    <source>
        <dbReference type="PROSITE-ProRule" id="PRU01240"/>
    </source>
</evidence>
<proteinExistence type="inferred from homology"/>
<evidence type="ECO:0000256" key="3">
    <source>
        <dbReference type="ARBA" id="ARBA00022475"/>
    </source>
</evidence>
<dbReference type="InterPro" id="IPR036852">
    <property type="entry name" value="Peptidase_S8/S53_dom_sf"/>
</dbReference>
<evidence type="ECO:0000313" key="16">
    <source>
        <dbReference type="EMBL" id="OBJ89497.1"/>
    </source>
</evidence>
<reference evidence="16 17" key="1">
    <citation type="submission" date="2016-06" db="EMBL/GenBank/DDBJ databases">
        <authorList>
            <person name="Kjaerup R.B."/>
            <person name="Dalgaard T.S."/>
            <person name="Juul-Madsen H.R."/>
        </authorList>
    </citation>
    <scope>NUCLEOTIDE SEQUENCE [LARGE SCALE GENOMIC DNA]</scope>
    <source>
        <strain evidence="16 17">1276495.2</strain>
    </source>
</reference>
<evidence type="ECO:0000313" key="17">
    <source>
        <dbReference type="Proteomes" id="UP000093925"/>
    </source>
</evidence>
<organism evidence="16 17">
    <name type="scientific">Mycobacterium asiaticum</name>
    <dbReference type="NCBI Taxonomy" id="1790"/>
    <lineage>
        <taxon>Bacteria</taxon>
        <taxon>Bacillati</taxon>
        <taxon>Actinomycetota</taxon>
        <taxon>Actinomycetes</taxon>
        <taxon>Mycobacteriales</taxon>
        <taxon>Mycobacteriaceae</taxon>
        <taxon>Mycobacterium</taxon>
    </lineage>
</organism>
<feature type="compositionally biased region" description="Pro residues" evidence="12">
    <location>
        <begin position="196"/>
        <end position="214"/>
    </location>
</feature>
<dbReference type="GeneID" id="61214484"/>
<keyword evidence="6 14" id="KW-0732">Signal</keyword>
<keyword evidence="8 11" id="KW-0720">Serine protease</keyword>
<dbReference type="SUPFAM" id="SSF52743">
    <property type="entry name" value="Subtilisin-like"/>
    <property type="match status" value="1"/>
</dbReference>
<evidence type="ECO:0000256" key="10">
    <source>
        <dbReference type="ARBA" id="ARBA00023136"/>
    </source>
</evidence>
<dbReference type="RefSeq" id="WP_065138503.1">
    <property type="nucleotide sequence ID" value="NZ_LZKS01000089.1"/>
</dbReference>
<accession>A0A1A3I0N2</accession>
<dbReference type="PROSITE" id="PS00136">
    <property type="entry name" value="SUBTILASE_ASP"/>
    <property type="match status" value="1"/>
</dbReference>
<feature type="region of interest" description="Disordered" evidence="12">
    <location>
        <begin position="42"/>
        <end position="64"/>
    </location>
</feature>
<dbReference type="Proteomes" id="UP000093925">
    <property type="component" value="Unassembled WGS sequence"/>
</dbReference>
<dbReference type="Gene3D" id="3.40.50.200">
    <property type="entry name" value="Peptidase S8/S53 domain"/>
    <property type="match status" value="2"/>
</dbReference>
<dbReference type="Pfam" id="PF00082">
    <property type="entry name" value="Peptidase_S8"/>
    <property type="match status" value="1"/>
</dbReference>
<keyword evidence="10 13" id="KW-0472">Membrane</keyword>
<feature type="signal peptide" evidence="14">
    <location>
        <begin position="1"/>
        <end position="39"/>
    </location>
</feature>
<dbReference type="GO" id="GO:0004252">
    <property type="term" value="F:serine-type endopeptidase activity"/>
    <property type="evidence" value="ECO:0007669"/>
    <property type="project" value="UniProtKB-UniRule"/>
</dbReference>
<feature type="compositionally biased region" description="Low complexity" evidence="12">
    <location>
        <begin position="254"/>
        <end position="276"/>
    </location>
</feature>
<evidence type="ECO:0000256" key="12">
    <source>
        <dbReference type="SAM" id="MobiDB-lite"/>
    </source>
</evidence>
<evidence type="ECO:0000256" key="4">
    <source>
        <dbReference type="ARBA" id="ARBA00022670"/>
    </source>
</evidence>
<dbReference type="PANTHER" id="PTHR42884:SF14">
    <property type="entry name" value="NEUROENDOCRINE CONVERTASE 1"/>
    <property type="match status" value="1"/>
</dbReference>
<protein>
    <submittedName>
        <fullName evidence="16">Type VII secretion-associated serine protease mycosin</fullName>
    </submittedName>
</protein>
<dbReference type="PROSITE" id="PS51892">
    <property type="entry name" value="SUBTILASE"/>
    <property type="match status" value="1"/>
</dbReference>
<dbReference type="EMBL" id="LZLM01000018">
    <property type="protein sequence ID" value="OBJ89497.1"/>
    <property type="molecule type" value="Genomic_DNA"/>
</dbReference>
<evidence type="ECO:0000256" key="1">
    <source>
        <dbReference type="ARBA" id="ARBA00004162"/>
    </source>
</evidence>
<dbReference type="PRINTS" id="PR00723">
    <property type="entry name" value="SUBTILISIN"/>
</dbReference>
<evidence type="ECO:0000256" key="2">
    <source>
        <dbReference type="ARBA" id="ARBA00011073"/>
    </source>
</evidence>
<feature type="active site" description="Charge relay system" evidence="11">
    <location>
        <position position="497"/>
    </location>
</feature>
<evidence type="ECO:0000256" key="13">
    <source>
        <dbReference type="SAM" id="Phobius"/>
    </source>
</evidence>
<evidence type="ECO:0000256" key="6">
    <source>
        <dbReference type="ARBA" id="ARBA00022729"/>
    </source>
</evidence>
<dbReference type="PANTHER" id="PTHR42884">
    <property type="entry name" value="PROPROTEIN CONVERTASE SUBTILISIN/KEXIN-RELATED"/>
    <property type="match status" value="1"/>
</dbReference>
<keyword evidence="4 11" id="KW-0645">Protease</keyword>
<feature type="active site" description="Charge relay system" evidence="11">
    <location>
        <position position="141"/>
    </location>
</feature>
<dbReference type="CDD" id="cd00306">
    <property type="entry name" value="Peptidases_S8_S53"/>
    <property type="match status" value="1"/>
</dbReference>
<keyword evidence="9 13" id="KW-1133">Transmembrane helix</keyword>
<comment type="similarity">
    <text evidence="2 11">Belongs to the peptidase S8 family.</text>
</comment>
<dbReference type="InterPro" id="IPR023834">
    <property type="entry name" value="T7SS_pept_S8A_mycosin"/>
</dbReference>
<sequence length="616" mass="62565">MQPFDTVSSRSWRGRATSATVAAMLLTVGALAGMPPAHAITPPAIDPGALPPDSPPGPIAPTKQNSYCTEVGVMPGTDFKIPPKYMEMLNLNEAWQFGRGEGIKVAVIDTGVTPHPRLPRLIPGGDYVMAGGDGLSDCDAHGTLVASMIGAAPASGAAPPPASPRRPVTVPTTEKPPPPQTVTLSPVPGPTITVIPAPPPPSEGAGPGPAPGPGQAPSGNRGGGTVTIPGYSGGARVQPVDHPRPLAPTPSTSPTPSTAPSSSAPSTSSSAPSTSSPAPPPSPTAAPALPAPPGPAPDAFSGVAPDVELISIRQSSQAFGLKDAYTGDEDPQTAAKIDNVQTMARAIVHAANMGASIINISDVTCMSARNIIDQRALGAAVHYAAVDKNALIVAAAGDNSKKDCKQNPIFDPLSPNDPRVWNSVTTVVTPSWFSDYVLTVGAVDTNGQPLSQMSIAGPWVSLSAPGTDVMGLSPRDDGLINAIDGPDNTLLVPAGTSFATAIVSGVAALVRAKFPDLSAYQVMQRLIHTARAPARGVDNQVGYGVVDPVAALTWDVPKGPPEAPKQLSAPLSLPKAPAPRNMTPVWVATGGLTAALLIGGAVFGTATLMRRSRKQQ</sequence>
<evidence type="ECO:0000256" key="14">
    <source>
        <dbReference type="SAM" id="SignalP"/>
    </source>
</evidence>
<feature type="transmembrane region" description="Helical" evidence="13">
    <location>
        <begin position="585"/>
        <end position="609"/>
    </location>
</feature>
<dbReference type="GO" id="GO:0005886">
    <property type="term" value="C:plasma membrane"/>
    <property type="evidence" value="ECO:0007669"/>
    <property type="project" value="UniProtKB-SubCell"/>
</dbReference>
<dbReference type="InterPro" id="IPR000209">
    <property type="entry name" value="Peptidase_S8/S53_dom"/>
</dbReference>
<feature type="compositionally biased region" description="Pro residues" evidence="12">
    <location>
        <begin position="49"/>
        <end position="59"/>
    </location>
</feature>
<dbReference type="InterPro" id="IPR015500">
    <property type="entry name" value="Peptidase_S8_subtilisin-rel"/>
</dbReference>
<evidence type="ECO:0000259" key="15">
    <source>
        <dbReference type="Pfam" id="PF00082"/>
    </source>
</evidence>